<dbReference type="OrthoDB" id="5571888at2759"/>
<dbReference type="Pfam" id="PF06985">
    <property type="entry name" value="HET"/>
    <property type="match status" value="1"/>
</dbReference>
<comment type="caution">
    <text evidence="2">The sequence shown here is derived from an EMBL/GenBank/DDBJ whole genome shotgun (WGS) entry which is preliminary data.</text>
</comment>
<dbReference type="Proteomes" id="UP000326340">
    <property type="component" value="Unassembled WGS sequence"/>
</dbReference>
<evidence type="ECO:0000313" key="3">
    <source>
        <dbReference type="Proteomes" id="UP000326340"/>
    </source>
</evidence>
<dbReference type="PANTHER" id="PTHR24148:SF64">
    <property type="entry name" value="HETEROKARYON INCOMPATIBILITY DOMAIN-CONTAINING PROTEIN"/>
    <property type="match status" value="1"/>
</dbReference>
<keyword evidence="3" id="KW-1185">Reference proteome</keyword>
<reference evidence="2 3" key="1">
    <citation type="journal article" date="2019" name="Sci. Rep.">
        <title>Colletotrichum shisoi sp. nov., an anthracnose pathogen of Perilla frutescens in Japan: molecular phylogenetic, morphological and genomic evidence.</title>
        <authorList>
            <person name="Gan P."/>
            <person name="Tsushima A."/>
            <person name="Hiroyama R."/>
            <person name="Narusaka M."/>
            <person name="Takano Y."/>
            <person name="Narusaka Y."/>
            <person name="Kawaradani M."/>
            <person name="Damm U."/>
            <person name="Shirasu K."/>
        </authorList>
    </citation>
    <scope>NUCLEOTIDE SEQUENCE [LARGE SCALE GENOMIC DNA]</scope>
    <source>
        <strain evidence="2 3">PG-2018a</strain>
    </source>
</reference>
<sequence>MTWTHPIYRSFPLGENDFRLLHIQPASSLSSPVTARLSVVHYNPATRVSPTRFDALSYRWGDPDLRSTILVGGSEISVTSSLECALRYLRYSDRELVIWVDAICINQEDVEERNMQVTFMGTIYTKSHHVRIWLGEAGPDTAVAMELANRCLGLPPMEDVVKNVAGDERGSLGLAELLGRPYWSRMWIFQEILLANRAQVHCGQFDASFDSIMYMDAVSSRAYLWPDRHTTPPWILPLRRALFNIAQFTIPPSALRNLENILVLTRRLRATDARDKLFALMGTCDLAPYLSIDYSKPVRDVYVEFTRRHIEKTGSLALLMLAGWENPEDQEDIGLPSWTPDFRASKTVDIYIGYGIENAGVFNATKGKRFTAVSHGGYEAGYSDSVLVTEGFLLDTIRQTEPIVKRDSCPKQAVSAFDLGGVGRHPSGKPQIQAFCETILFDIYGPKEGDTVENNKYREERRSEQMLGFMRDMETLQNGAVPRKRDGSVDFAALFGPAAAARPGSFVSRYEELARSDPDVLERHHKTFMKDYLYYAGKVSSMFSTQGRYFGRCNHSVQPGDVVALIFGCTLPVILRRQKSGFRLIGAA</sequence>
<protein>
    <submittedName>
        <fullName evidence="2">Heterokaryon incompatibility protein 6, OR allele</fullName>
    </submittedName>
</protein>
<dbReference type="InterPro" id="IPR052895">
    <property type="entry name" value="HetReg/Transcr_Mod"/>
</dbReference>
<evidence type="ECO:0000313" key="2">
    <source>
        <dbReference type="EMBL" id="TQN72403.1"/>
    </source>
</evidence>
<gene>
    <name evidence="2" type="primary">Het-6-15</name>
    <name evidence="2" type="ORF">CSHISOI_03088</name>
</gene>
<evidence type="ECO:0000259" key="1">
    <source>
        <dbReference type="Pfam" id="PF06985"/>
    </source>
</evidence>
<proteinExistence type="predicted"/>
<accession>A0A5Q4BZ73</accession>
<dbReference type="InterPro" id="IPR010730">
    <property type="entry name" value="HET"/>
</dbReference>
<organism evidence="2 3">
    <name type="scientific">Colletotrichum shisoi</name>
    <dbReference type="NCBI Taxonomy" id="2078593"/>
    <lineage>
        <taxon>Eukaryota</taxon>
        <taxon>Fungi</taxon>
        <taxon>Dikarya</taxon>
        <taxon>Ascomycota</taxon>
        <taxon>Pezizomycotina</taxon>
        <taxon>Sordariomycetes</taxon>
        <taxon>Hypocreomycetidae</taxon>
        <taxon>Glomerellales</taxon>
        <taxon>Glomerellaceae</taxon>
        <taxon>Colletotrichum</taxon>
        <taxon>Colletotrichum destructivum species complex</taxon>
    </lineage>
</organism>
<dbReference type="PANTHER" id="PTHR24148">
    <property type="entry name" value="ANKYRIN REPEAT DOMAIN-CONTAINING PROTEIN 39 HOMOLOG-RELATED"/>
    <property type="match status" value="1"/>
</dbReference>
<dbReference type="AlphaFoldDB" id="A0A5Q4BZ73"/>
<name>A0A5Q4BZ73_9PEZI</name>
<feature type="domain" description="Heterokaryon incompatibility" evidence="1">
    <location>
        <begin position="53"/>
        <end position="191"/>
    </location>
</feature>
<dbReference type="EMBL" id="PUHP01000175">
    <property type="protein sequence ID" value="TQN72403.1"/>
    <property type="molecule type" value="Genomic_DNA"/>
</dbReference>